<name>A0AC60NXL9_IXOPE</name>
<comment type="caution">
    <text evidence="1">The sequence shown here is derived from an EMBL/GenBank/DDBJ whole genome shotgun (WGS) entry which is preliminary data.</text>
</comment>
<reference evidence="1 2" key="1">
    <citation type="journal article" date="2020" name="Cell">
        <title>Large-Scale Comparative Analyses of Tick Genomes Elucidate Their Genetic Diversity and Vector Capacities.</title>
        <authorList>
            <consortium name="Tick Genome and Microbiome Consortium (TIGMIC)"/>
            <person name="Jia N."/>
            <person name="Wang J."/>
            <person name="Shi W."/>
            <person name="Du L."/>
            <person name="Sun Y."/>
            <person name="Zhan W."/>
            <person name="Jiang J.F."/>
            <person name="Wang Q."/>
            <person name="Zhang B."/>
            <person name="Ji P."/>
            <person name="Bell-Sakyi L."/>
            <person name="Cui X.M."/>
            <person name="Yuan T.T."/>
            <person name="Jiang B.G."/>
            <person name="Yang W.F."/>
            <person name="Lam T.T."/>
            <person name="Chang Q.C."/>
            <person name="Ding S.J."/>
            <person name="Wang X.J."/>
            <person name="Zhu J.G."/>
            <person name="Ruan X.D."/>
            <person name="Zhao L."/>
            <person name="Wei J.T."/>
            <person name="Ye R.Z."/>
            <person name="Que T.C."/>
            <person name="Du C.H."/>
            <person name="Zhou Y.H."/>
            <person name="Cheng J.X."/>
            <person name="Dai P.F."/>
            <person name="Guo W.B."/>
            <person name="Han X.H."/>
            <person name="Huang E.J."/>
            <person name="Li L.F."/>
            <person name="Wei W."/>
            <person name="Gao Y.C."/>
            <person name="Liu J.Z."/>
            <person name="Shao H.Z."/>
            <person name="Wang X."/>
            <person name="Wang C.C."/>
            <person name="Yang T.C."/>
            <person name="Huo Q.B."/>
            <person name="Li W."/>
            <person name="Chen H.Y."/>
            <person name="Chen S.E."/>
            <person name="Zhou L.G."/>
            <person name="Ni X.B."/>
            <person name="Tian J.H."/>
            <person name="Sheng Y."/>
            <person name="Liu T."/>
            <person name="Pan Y.S."/>
            <person name="Xia L.Y."/>
            <person name="Li J."/>
            <person name="Zhao F."/>
            <person name="Cao W.C."/>
        </authorList>
    </citation>
    <scope>NUCLEOTIDE SEQUENCE [LARGE SCALE GENOMIC DNA]</scope>
    <source>
        <strain evidence="1">Iper-2018</strain>
    </source>
</reference>
<proteinExistence type="predicted"/>
<dbReference type="EMBL" id="JABSTQ010011403">
    <property type="protein sequence ID" value="KAG0411813.1"/>
    <property type="molecule type" value="Genomic_DNA"/>
</dbReference>
<evidence type="ECO:0000313" key="1">
    <source>
        <dbReference type="EMBL" id="KAG0411813.1"/>
    </source>
</evidence>
<accession>A0AC60NXL9</accession>
<gene>
    <name evidence="1" type="ORF">HPB47_011069</name>
</gene>
<keyword evidence="2" id="KW-1185">Reference proteome</keyword>
<organism evidence="1 2">
    <name type="scientific">Ixodes persulcatus</name>
    <name type="common">Taiga tick</name>
    <dbReference type="NCBI Taxonomy" id="34615"/>
    <lineage>
        <taxon>Eukaryota</taxon>
        <taxon>Metazoa</taxon>
        <taxon>Ecdysozoa</taxon>
        <taxon>Arthropoda</taxon>
        <taxon>Chelicerata</taxon>
        <taxon>Arachnida</taxon>
        <taxon>Acari</taxon>
        <taxon>Parasitiformes</taxon>
        <taxon>Ixodida</taxon>
        <taxon>Ixodoidea</taxon>
        <taxon>Ixodidae</taxon>
        <taxon>Ixodinae</taxon>
        <taxon>Ixodes</taxon>
    </lineage>
</organism>
<dbReference type="Proteomes" id="UP000805193">
    <property type="component" value="Unassembled WGS sequence"/>
</dbReference>
<protein>
    <submittedName>
        <fullName evidence="1">Uncharacterized protein</fullName>
    </submittedName>
</protein>
<evidence type="ECO:0000313" key="2">
    <source>
        <dbReference type="Proteomes" id="UP000805193"/>
    </source>
</evidence>
<sequence>MQDVPTRWNSEHAMMSRLLELRTAISAELSASDSVENLSSAEWKLMAGLVIPLLECTEITLKEYISEANEVASFAISLLRSLKTRFVDVKMSPLLEPCLDSIQQTVNSLALQARRLAFDESHLSPFSLRARDNGIDTIGKQPFGPFTHFSQTCQKKKRGKPDDITILLAAVSSKQGHSRETLKTSVARNTSLDHG</sequence>